<sequence>MSDDWSFHRRLALSRSSLSLQHIHNNIAIMVQTSPQPGALPRRPSLPLQIERIRAASVSTTNKILSYDPQPGMWAATGTAIAHAPNLTDLRKNNIDFDVDGHLATRLASPRPGDYKRATTLPNISPVPSLTAESNTDKKSWEPMIQSSDHSTSDPETPKTWKQTIVTGLAAFWRFFKTPTGFLITMYGLNVVAWGAMLFFLILKAAPAMNHPDGGDANSSPRKIWIEIDSQILNALFCLTAWGLAPWRFRDLWWLCVWRFGRNTERSTRAIRRLAARNVSWFRLQENDLMDQGEEGVNPALIRRKTFSGESAPPTASWKMDFVVWMMVLNTLFQVGMAFMMWHYNRIERPTWGAGLFIGLGCGVSMFSGVMCWWEGRKIKKIEGPKVVKEEKELAEV</sequence>
<feature type="region of interest" description="Disordered" evidence="1">
    <location>
        <begin position="108"/>
        <end position="159"/>
    </location>
</feature>
<evidence type="ECO:0000313" key="3">
    <source>
        <dbReference type="EMBL" id="THX15513.1"/>
    </source>
</evidence>
<dbReference type="InterPro" id="IPR021369">
    <property type="entry name" value="DUF2985"/>
</dbReference>
<keyword evidence="2" id="KW-1133">Transmembrane helix</keyword>
<proteinExistence type="predicted"/>
<dbReference type="PANTHER" id="PTHR35872">
    <property type="entry name" value="INTEGRAL MEMBRANE PROTEIN (AFU_ORTHOLOGUE AFUA_5G07110)"/>
    <property type="match status" value="1"/>
</dbReference>
<organism evidence="3">
    <name type="scientific">Aureobasidium pullulans</name>
    <name type="common">Black yeast</name>
    <name type="synonym">Pullularia pullulans</name>
    <dbReference type="NCBI Taxonomy" id="5580"/>
    <lineage>
        <taxon>Eukaryota</taxon>
        <taxon>Fungi</taxon>
        <taxon>Dikarya</taxon>
        <taxon>Ascomycota</taxon>
        <taxon>Pezizomycotina</taxon>
        <taxon>Dothideomycetes</taxon>
        <taxon>Dothideomycetidae</taxon>
        <taxon>Dothideales</taxon>
        <taxon>Saccotheciaceae</taxon>
        <taxon>Aureobasidium</taxon>
    </lineage>
</organism>
<dbReference type="Pfam" id="PF11204">
    <property type="entry name" value="DUF2985"/>
    <property type="match status" value="1"/>
</dbReference>
<comment type="caution">
    <text evidence="3">The sequence shown here is derived from an EMBL/GenBank/DDBJ whole genome shotgun (WGS) entry which is preliminary data.</text>
</comment>
<protein>
    <submittedName>
        <fullName evidence="3">Uncharacterized protein</fullName>
    </submittedName>
</protein>
<feature type="transmembrane region" description="Helical" evidence="2">
    <location>
        <begin position="322"/>
        <end position="342"/>
    </location>
</feature>
<name>A0A4S9D5Q1_AURPU</name>
<evidence type="ECO:0000256" key="1">
    <source>
        <dbReference type="SAM" id="MobiDB-lite"/>
    </source>
</evidence>
<dbReference type="AlphaFoldDB" id="A0A4S9D5Q1"/>
<feature type="transmembrane region" description="Helical" evidence="2">
    <location>
        <begin position="354"/>
        <end position="374"/>
    </location>
</feature>
<reference evidence="3" key="1">
    <citation type="submission" date="2018-10" db="EMBL/GenBank/DDBJ databases">
        <title>Fifty Aureobasidium pullulans genomes reveal a recombining polyextremotolerant generalist.</title>
        <authorList>
            <person name="Gostincar C."/>
            <person name="Turk M."/>
            <person name="Zajc J."/>
            <person name="Gunde-Cimerman N."/>
        </authorList>
    </citation>
    <scope>NUCLEOTIDE SEQUENCE [LARGE SCALE GENOMIC DNA]</scope>
    <source>
        <strain evidence="3">EXF-10085</strain>
    </source>
</reference>
<dbReference type="EMBL" id="QZAS01000005">
    <property type="protein sequence ID" value="THX15513.1"/>
    <property type="molecule type" value="Genomic_DNA"/>
</dbReference>
<keyword evidence="2" id="KW-0472">Membrane</keyword>
<gene>
    <name evidence="3" type="ORF">D6D13_02150</name>
</gene>
<evidence type="ECO:0000256" key="2">
    <source>
        <dbReference type="SAM" id="Phobius"/>
    </source>
</evidence>
<feature type="compositionally biased region" description="Polar residues" evidence="1">
    <location>
        <begin position="120"/>
        <end position="134"/>
    </location>
</feature>
<feature type="transmembrane region" description="Helical" evidence="2">
    <location>
        <begin position="182"/>
        <end position="204"/>
    </location>
</feature>
<dbReference type="PANTHER" id="PTHR35872:SF1">
    <property type="entry name" value="ALPHA-L-RHAMNOSIDASE C"/>
    <property type="match status" value="1"/>
</dbReference>
<accession>A0A4S9D5Q1</accession>
<keyword evidence="2" id="KW-0812">Transmembrane</keyword>